<dbReference type="Proteomes" id="UP000175669">
    <property type="component" value="Unassembled WGS sequence"/>
</dbReference>
<keyword evidence="1" id="KW-0274">FAD</keyword>
<dbReference type="Pfam" id="PF01565">
    <property type="entry name" value="FAD_binding_4"/>
    <property type="match status" value="1"/>
</dbReference>
<feature type="domain" description="FAD-binding PCMH-type" evidence="2">
    <location>
        <begin position="9"/>
        <end position="177"/>
    </location>
</feature>
<dbReference type="GO" id="GO:0016899">
    <property type="term" value="F:oxidoreductase activity, acting on the CH-OH group of donors, oxygen as acceptor"/>
    <property type="evidence" value="ECO:0007669"/>
    <property type="project" value="InterPro"/>
</dbReference>
<dbReference type="PROSITE" id="PS51387">
    <property type="entry name" value="FAD_PCMH"/>
    <property type="match status" value="1"/>
</dbReference>
<dbReference type="InterPro" id="IPR006094">
    <property type="entry name" value="Oxid_FAD_bind_N"/>
</dbReference>
<reference evidence="4" key="1">
    <citation type="submission" date="2016-07" db="EMBL/GenBank/DDBJ databases">
        <authorList>
            <person name="Florea S."/>
            <person name="Webb J.S."/>
            <person name="Jaromczyk J."/>
            <person name="Schardl C.L."/>
        </authorList>
    </citation>
    <scope>NUCLEOTIDE SEQUENCE [LARGE SCALE GENOMIC DNA]</scope>
    <source>
        <strain evidence="4">KCTC 42131</strain>
    </source>
</reference>
<dbReference type="RefSeq" id="WP_070117963.1">
    <property type="nucleotide sequence ID" value="NZ_MASR01000001.1"/>
</dbReference>
<dbReference type="SUPFAM" id="SSF56176">
    <property type="entry name" value="FAD-binding/transporter-associated domain-like"/>
    <property type="match status" value="1"/>
</dbReference>
<accession>A0A1E8CN65</accession>
<proteinExistence type="predicted"/>
<evidence type="ECO:0000256" key="1">
    <source>
        <dbReference type="ARBA" id="ARBA00022827"/>
    </source>
</evidence>
<dbReference type="InterPro" id="IPR016166">
    <property type="entry name" value="FAD-bd_PCMH"/>
</dbReference>
<dbReference type="EMBL" id="MASR01000001">
    <property type="protein sequence ID" value="OFE13745.1"/>
    <property type="molecule type" value="Genomic_DNA"/>
</dbReference>
<evidence type="ECO:0000313" key="4">
    <source>
        <dbReference type="Proteomes" id="UP000175669"/>
    </source>
</evidence>
<comment type="caution">
    <text evidence="3">The sequence shown here is derived from an EMBL/GenBank/DDBJ whole genome shotgun (WGS) entry which is preliminary data.</text>
</comment>
<dbReference type="PANTHER" id="PTHR43762:SF1">
    <property type="entry name" value="D-ARABINONO-1,4-LACTONE OXIDASE"/>
    <property type="match status" value="1"/>
</dbReference>
<dbReference type="OrthoDB" id="143770at2"/>
<keyword evidence="4" id="KW-1185">Reference proteome</keyword>
<name>A0A1E8CN65_9GAMM</name>
<evidence type="ECO:0000259" key="2">
    <source>
        <dbReference type="PROSITE" id="PS51387"/>
    </source>
</evidence>
<dbReference type="STRING" id="1524254.PHACT_11865"/>
<dbReference type="InterPro" id="IPR036318">
    <property type="entry name" value="FAD-bd_PCMH-like_sf"/>
</dbReference>
<sequence length="442" mass="48595">MKIASWGRLSQDHHDAIALSDHRCLSSQIQRSAPGISYGMGRSYGDVCLNPGGALWLTRGLNRFISFDDQTGLLCCEPGVTLKEIQDCFVSRGWMLPVTPGTQLITVGGAIANDVHGKNHHVMGTFGEHVVSFKLARTDGTTLDCSRKQNPDMFRATIAGLGLTGIIYNVQLQLRRIESPWLLTDTVPFSNLDDFFALADESEASWEHTVSWIDCLAGPQTRGIFMRANHASKQELAALPYYLPDISKVRRRKNIDMPLTPPVSLVNRLSLRPFNAAYYAMNARKAGAGVAHYESFSYPLDKINNWNRMYGRRGFYQYQCVVPRDNARQAIESMLTAIADAGEGSFLAVLKTFTERPAAGLLSFPMAGATLALDFPNKGGATEDLLARLDDVVSSAGGRLYPAKDARMPAHMFAASYPELTQFSAFRDPGISSAMSRRLLGS</sequence>
<organism evidence="3 4">
    <name type="scientific">Pseudohongiella acticola</name>
    <dbReference type="NCBI Taxonomy" id="1524254"/>
    <lineage>
        <taxon>Bacteria</taxon>
        <taxon>Pseudomonadati</taxon>
        <taxon>Pseudomonadota</taxon>
        <taxon>Gammaproteobacteria</taxon>
        <taxon>Pseudomonadales</taxon>
        <taxon>Pseudohongiellaceae</taxon>
        <taxon>Pseudohongiella</taxon>
    </lineage>
</organism>
<dbReference type="GO" id="GO:0071949">
    <property type="term" value="F:FAD binding"/>
    <property type="evidence" value="ECO:0007669"/>
    <property type="project" value="InterPro"/>
</dbReference>
<dbReference type="Gene3D" id="3.30.465.10">
    <property type="match status" value="1"/>
</dbReference>
<dbReference type="InterPro" id="IPR016169">
    <property type="entry name" value="FAD-bd_PCMH_sub2"/>
</dbReference>
<dbReference type="InterPro" id="IPR010031">
    <property type="entry name" value="FAD_lactone_oxidase-like"/>
</dbReference>
<gene>
    <name evidence="3" type="ORF">PHACT_11865</name>
</gene>
<evidence type="ECO:0000313" key="3">
    <source>
        <dbReference type="EMBL" id="OFE13745.1"/>
    </source>
</evidence>
<dbReference type="AlphaFoldDB" id="A0A1E8CN65"/>
<dbReference type="PANTHER" id="PTHR43762">
    <property type="entry name" value="L-GULONOLACTONE OXIDASE"/>
    <property type="match status" value="1"/>
</dbReference>
<keyword evidence="1" id="KW-0285">Flavoprotein</keyword>
<protein>
    <submittedName>
        <fullName evidence="3">FAD-linked oxidase</fullName>
    </submittedName>
</protein>